<evidence type="ECO:0000313" key="6">
    <source>
        <dbReference type="Proteomes" id="UP000261284"/>
    </source>
</evidence>
<dbReference type="GO" id="GO:0008320">
    <property type="term" value="F:protein transmembrane transporter activity"/>
    <property type="evidence" value="ECO:0007669"/>
    <property type="project" value="TreeGrafter"/>
</dbReference>
<name>A0A3E1NEG2_9BACT</name>
<feature type="signal peptide" evidence="3">
    <location>
        <begin position="1"/>
        <end position="20"/>
    </location>
</feature>
<dbReference type="GO" id="GO:0019867">
    <property type="term" value="C:outer membrane"/>
    <property type="evidence" value="ECO:0007669"/>
    <property type="project" value="InterPro"/>
</dbReference>
<evidence type="ECO:0000259" key="4">
    <source>
        <dbReference type="Pfam" id="PF01103"/>
    </source>
</evidence>
<protein>
    <recommendedName>
        <fullName evidence="4">Bacterial surface antigen (D15) domain-containing protein</fullName>
    </recommendedName>
</protein>
<comment type="caution">
    <text evidence="5">The sequence shown here is derived from an EMBL/GenBank/DDBJ whole genome shotgun (WGS) entry which is preliminary data.</text>
</comment>
<evidence type="ECO:0000256" key="3">
    <source>
        <dbReference type="SAM" id="SignalP"/>
    </source>
</evidence>
<dbReference type="PANTHER" id="PTHR34597">
    <property type="entry name" value="SLR1661 PROTEIN"/>
    <property type="match status" value="1"/>
</dbReference>
<dbReference type="RefSeq" id="WP_116849247.1">
    <property type="nucleotide sequence ID" value="NZ_QTJU01000010.1"/>
</dbReference>
<dbReference type="AlphaFoldDB" id="A0A3E1NEG2"/>
<keyword evidence="3" id="KW-0732">Signal</keyword>
<dbReference type="OrthoDB" id="333971at2"/>
<dbReference type="Proteomes" id="UP000261284">
    <property type="component" value="Unassembled WGS sequence"/>
</dbReference>
<evidence type="ECO:0000256" key="1">
    <source>
        <dbReference type="ARBA" id="ARBA00004370"/>
    </source>
</evidence>
<dbReference type="InterPro" id="IPR000184">
    <property type="entry name" value="Bac_surfAg_D15"/>
</dbReference>
<dbReference type="GO" id="GO:0046819">
    <property type="term" value="P:protein secretion by the type V secretion system"/>
    <property type="evidence" value="ECO:0007669"/>
    <property type="project" value="TreeGrafter"/>
</dbReference>
<dbReference type="InterPro" id="IPR051544">
    <property type="entry name" value="TPS_OM_transporter"/>
</dbReference>
<feature type="domain" description="Bacterial surface antigen (D15)" evidence="4">
    <location>
        <begin position="590"/>
        <end position="804"/>
    </location>
</feature>
<feature type="chain" id="PRO_5017591390" description="Bacterial surface antigen (D15) domain-containing protein" evidence="3">
    <location>
        <begin position="21"/>
        <end position="842"/>
    </location>
</feature>
<evidence type="ECO:0000313" key="5">
    <source>
        <dbReference type="EMBL" id="RFM26375.1"/>
    </source>
</evidence>
<organism evidence="5 6">
    <name type="scientific">Deminuibacter soli</name>
    <dbReference type="NCBI Taxonomy" id="2291815"/>
    <lineage>
        <taxon>Bacteria</taxon>
        <taxon>Pseudomonadati</taxon>
        <taxon>Bacteroidota</taxon>
        <taxon>Chitinophagia</taxon>
        <taxon>Chitinophagales</taxon>
        <taxon>Chitinophagaceae</taxon>
        <taxon>Deminuibacter</taxon>
    </lineage>
</organism>
<dbReference type="EMBL" id="QTJU01000010">
    <property type="protein sequence ID" value="RFM26375.1"/>
    <property type="molecule type" value="Genomic_DNA"/>
</dbReference>
<keyword evidence="6" id="KW-1185">Reference proteome</keyword>
<dbReference type="Gene3D" id="2.40.160.50">
    <property type="entry name" value="membrane protein fhac: a member of the omp85/tpsb transporter family"/>
    <property type="match status" value="1"/>
</dbReference>
<dbReference type="GO" id="GO:0098046">
    <property type="term" value="C:type V protein secretion system complex"/>
    <property type="evidence" value="ECO:0007669"/>
    <property type="project" value="TreeGrafter"/>
</dbReference>
<evidence type="ECO:0000256" key="2">
    <source>
        <dbReference type="ARBA" id="ARBA00023136"/>
    </source>
</evidence>
<comment type="subcellular location">
    <subcellularLocation>
        <location evidence="1">Membrane</location>
    </subcellularLocation>
</comment>
<dbReference type="Pfam" id="PF01103">
    <property type="entry name" value="Omp85"/>
    <property type="match status" value="1"/>
</dbReference>
<accession>A0A3E1NEG2</accession>
<keyword evidence="2" id="KW-0472">Membrane</keyword>
<proteinExistence type="predicted"/>
<sequence>MKTRLILLFVFATAGKLLYAQDSITVRAHPRYDSVSRAHRHFFGENYRKEYAALTTVPVIHLSTIKGGLTVVKQGGGHQSRSLRLVDKNGKEWVLRSVDKYPEVLLPEVLRQTFAKDLLTDNMSSQHPFAALVVPPLAAAAGVPHSNPMIGYVAADPVLGEYAPTFEGTLCLLEEREPDGNSDDTDKMYAKLQADNTIGFDSSLFLRARLLDLFIGDWDRHEDQWRWVAKKTPDGKKYIAVPRDRDQVFYINSGVVPGIADAKWLLPFLQGYGPQIKNPAGFMWESRNMNGQFLCQFTEADFMRITHEFQAAMTDSLIEAALRRLPASAYNLRHDQFARDMKARRENLTAAMQSYYRFLNRIVDIRLSDKNEMVAVTDAGSKGMQVTIYRLNAKDQQKEQLFSRAFDPAVTQEVRLFLSGGDDSVYFNRSTNAIKLRVVGGPGEKKYNVAALDGRTSLYDTRQDAFFYGKPNELHKHLHGDTSFRHTDLYNFTMPLALAGINADDGFLLGLGFRHIQKDGFRKTPYSGLQQLLVSHSFSTRAYSVNYRGEWMQAIGKADIVLQAVIKAPNNTINFFGQGNETDFVKFSGYRTFYRARFNTYAFAPALRWRLGKGTSISAGPAVQYYHMNTDENKYRSVYVPGLIHSYDSSTVGADRWHVGGIVAFERDKRNSVLLAKSGTLLHIAAAGYGGANDASKAYGQATADFSFYVPLGTQSLVLANRTGGGVTVGNAAFYQSLFLGGQGNLLGYRQYRFAGQHNIYNNLELRWKLANVGSYILPGEFGLTGFYDVGRVWEKEDHSDKWHNGLGGGVYFSPLQMAMVKLVAGHSDEGWYPYFTLGMRF</sequence>
<gene>
    <name evidence="5" type="ORF">DXN05_20935</name>
</gene>
<dbReference type="PANTHER" id="PTHR34597:SF3">
    <property type="entry name" value="OUTER MEMBRANE TRANSPORTER CDIB"/>
    <property type="match status" value="1"/>
</dbReference>
<reference evidence="5 6" key="1">
    <citation type="submission" date="2018-08" db="EMBL/GenBank/DDBJ databases">
        <title>Chitinophagaceae sp. K23C18032701, a novel bacterium isolated from forest soil.</title>
        <authorList>
            <person name="Wang C."/>
        </authorList>
    </citation>
    <scope>NUCLEOTIDE SEQUENCE [LARGE SCALE GENOMIC DNA]</scope>
    <source>
        <strain evidence="5 6">K23C18032701</strain>
    </source>
</reference>